<protein>
    <recommendedName>
        <fullName evidence="3">NAD dependent epimerase/dehydratase</fullName>
    </recommendedName>
</protein>
<evidence type="ECO:0000313" key="2">
    <source>
        <dbReference type="Proteomes" id="UP000799302"/>
    </source>
</evidence>
<keyword evidence="2" id="KW-1185">Reference proteome</keyword>
<dbReference type="AlphaFoldDB" id="A0A6A6UBR0"/>
<evidence type="ECO:0008006" key="3">
    <source>
        <dbReference type="Google" id="ProtNLM"/>
    </source>
</evidence>
<dbReference type="Gene3D" id="3.40.50.300">
    <property type="entry name" value="P-loop containing nucleotide triphosphate hydrolases"/>
    <property type="match status" value="1"/>
</dbReference>
<reference evidence="1" key="1">
    <citation type="journal article" date="2020" name="Stud. Mycol.">
        <title>101 Dothideomycetes genomes: a test case for predicting lifestyles and emergence of pathogens.</title>
        <authorList>
            <person name="Haridas S."/>
            <person name="Albert R."/>
            <person name="Binder M."/>
            <person name="Bloem J."/>
            <person name="Labutti K."/>
            <person name="Salamov A."/>
            <person name="Andreopoulos B."/>
            <person name="Baker S."/>
            <person name="Barry K."/>
            <person name="Bills G."/>
            <person name="Bluhm B."/>
            <person name="Cannon C."/>
            <person name="Castanera R."/>
            <person name="Culley D."/>
            <person name="Daum C."/>
            <person name="Ezra D."/>
            <person name="Gonzalez J."/>
            <person name="Henrissat B."/>
            <person name="Kuo A."/>
            <person name="Liang C."/>
            <person name="Lipzen A."/>
            <person name="Lutzoni F."/>
            <person name="Magnuson J."/>
            <person name="Mondo S."/>
            <person name="Nolan M."/>
            <person name="Ohm R."/>
            <person name="Pangilinan J."/>
            <person name="Park H.-J."/>
            <person name="Ramirez L."/>
            <person name="Alfaro M."/>
            <person name="Sun H."/>
            <person name="Tritt A."/>
            <person name="Yoshinaga Y."/>
            <person name="Zwiers L.-H."/>
            <person name="Turgeon B."/>
            <person name="Goodwin S."/>
            <person name="Spatafora J."/>
            <person name="Crous P."/>
            <person name="Grigoriev I."/>
        </authorList>
    </citation>
    <scope>NUCLEOTIDE SEQUENCE</scope>
    <source>
        <strain evidence="1">CBS 115976</strain>
    </source>
</reference>
<dbReference type="PANTHER" id="PTHR36978:SF4">
    <property type="entry name" value="P-LOOP CONTAINING NUCLEOSIDE TRIPHOSPHATE HYDROLASE PROTEIN"/>
    <property type="match status" value="1"/>
</dbReference>
<dbReference type="EMBL" id="MU004235">
    <property type="protein sequence ID" value="KAF2669350.1"/>
    <property type="molecule type" value="Genomic_DNA"/>
</dbReference>
<sequence length="283" mass="33381">MASNVEHPEFERVQSLLESIEKDERDGIVRQKPMKVLCLGMGRTGTTSLAAALKQLGFSPYDFIDRFYKEHFHLWDEAIRAKYHGQGRQWEKADFDRVTAEFDAVLDIPCCLFVDELVMAYPEAKVILNVRDDPDQWLMSMNKTLFTVFKWPSWKLLQYTEPRLCGRWFKHVNLIWQVFCSGDRGELCKQRYLEHNKNVRASTDSTRILEYRVSQGWEPLCQFLDLPVPTSSFPTGNTPKEFMDTHRQLWKVAIYMSVRRVLRYTVPMLVVVMAIWKWMPKRA</sequence>
<accession>A0A6A6UBR0</accession>
<gene>
    <name evidence="1" type="ORF">BT63DRAFT_479204</name>
</gene>
<dbReference type="Proteomes" id="UP000799302">
    <property type="component" value="Unassembled WGS sequence"/>
</dbReference>
<dbReference type="InterPro" id="IPR040632">
    <property type="entry name" value="Sulfotransfer_4"/>
</dbReference>
<name>A0A6A6UBR0_9PEZI</name>
<organism evidence="1 2">
    <name type="scientific">Microthyrium microscopicum</name>
    <dbReference type="NCBI Taxonomy" id="703497"/>
    <lineage>
        <taxon>Eukaryota</taxon>
        <taxon>Fungi</taxon>
        <taxon>Dikarya</taxon>
        <taxon>Ascomycota</taxon>
        <taxon>Pezizomycotina</taxon>
        <taxon>Dothideomycetes</taxon>
        <taxon>Dothideomycetes incertae sedis</taxon>
        <taxon>Microthyriales</taxon>
        <taxon>Microthyriaceae</taxon>
        <taxon>Microthyrium</taxon>
    </lineage>
</organism>
<proteinExistence type="predicted"/>
<dbReference type="InterPro" id="IPR027417">
    <property type="entry name" value="P-loop_NTPase"/>
</dbReference>
<dbReference type="SUPFAM" id="SSF52540">
    <property type="entry name" value="P-loop containing nucleoside triphosphate hydrolases"/>
    <property type="match status" value="1"/>
</dbReference>
<dbReference type="PANTHER" id="PTHR36978">
    <property type="entry name" value="P-LOOP CONTAINING NUCLEOTIDE TRIPHOSPHATE HYDROLASE"/>
    <property type="match status" value="1"/>
</dbReference>
<evidence type="ECO:0000313" key="1">
    <source>
        <dbReference type="EMBL" id="KAF2669350.1"/>
    </source>
</evidence>
<dbReference type="OrthoDB" id="408152at2759"/>
<dbReference type="Pfam" id="PF17784">
    <property type="entry name" value="Sulfotransfer_4"/>
    <property type="match status" value="1"/>
</dbReference>